<comment type="catalytic activity">
    <reaction evidence="10">
        <text>ITP + H2O = IMP + diphosphate + H(+)</text>
        <dbReference type="Rhea" id="RHEA:29399"/>
        <dbReference type="ChEBI" id="CHEBI:15377"/>
        <dbReference type="ChEBI" id="CHEBI:15378"/>
        <dbReference type="ChEBI" id="CHEBI:33019"/>
        <dbReference type="ChEBI" id="CHEBI:58053"/>
        <dbReference type="ChEBI" id="CHEBI:61402"/>
        <dbReference type="EC" id="3.6.1.66"/>
    </reaction>
</comment>
<dbReference type="GO" id="GO:0009117">
    <property type="term" value="P:nucleotide metabolic process"/>
    <property type="evidence" value="ECO:0007669"/>
    <property type="project" value="UniProtKB-KW"/>
</dbReference>
<feature type="active site" description="Proton acceptor" evidence="10">
    <location>
        <position position="73"/>
    </location>
</feature>
<evidence type="ECO:0000256" key="2">
    <source>
        <dbReference type="ARBA" id="ARBA00011738"/>
    </source>
</evidence>
<evidence type="ECO:0000256" key="6">
    <source>
        <dbReference type="ARBA" id="ARBA00022842"/>
    </source>
</evidence>
<dbReference type="PANTHER" id="PTHR11067">
    <property type="entry name" value="INOSINE TRIPHOSPHATE PYROPHOSPHATASE/HAM1 PROTEIN"/>
    <property type="match status" value="1"/>
</dbReference>
<feature type="binding site" evidence="10">
    <location>
        <begin position="184"/>
        <end position="185"/>
    </location>
    <ligand>
        <name>substrate</name>
    </ligand>
</feature>
<keyword evidence="7 10" id="KW-0546">Nucleotide metabolism</keyword>
<evidence type="ECO:0000256" key="3">
    <source>
        <dbReference type="ARBA" id="ARBA00022723"/>
    </source>
</evidence>
<dbReference type="NCBIfam" id="TIGR00042">
    <property type="entry name" value="RdgB/HAM1 family non-canonical purine NTP pyrophosphatase"/>
    <property type="match status" value="1"/>
</dbReference>
<dbReference type="GO" id="GO:0035870">
    <property type="term" value="F:dITP diphosphatase activity"/>
    <property type="evidence" value="ECO:0007669"/>
    <property type="project" value="UniProtKB-UniRule"/>
</dbReference>
<dbReference type="GO" id="GO:0017111">
    <property type="term" value="F:ribonucleoside triphosphate phosphatase activity"/>
    <property type="evidence" value="ECO:0007669"/>
    <property type="project" value="InterPro"/>
</dbReference>
<dbReference type="GO" id="GO:0036222">
    <property type="term" value="F:XTP diphosphatase activity"/>
    <property type="evidence" value="ECO:0007669"/>
    <property type="project" value="UniProtKB-UniRule"/>
</dbReference>
<dbReference type="GO" id="GO:0036220">
    <property type="term" value="F:ITP diphosphatase activity"/>
    <property type="evidence" value="ECO:0007669"/>
    <property type="project" value="UniProtKB-UniRule"/>
</dbReference>
<evidence type="ECO:0000256" key="8">
    <source>
        <dbReference type="ARBA" id="ARBA00051875"/>
    </source>
</evidence>
<dbReference type="STRING" id="1123404.SAMN02745784_01758"/>
<dbReference type="GeneID" id="90994269"/>
<dbReference type="EMBL" id="FQTY01000006">
    <property type="protein sequence ID" value="SHE76862.1"/>
    <property type="molecule type" value="Genomic_DNA"/>
</dbReference>
<comment type="catalytic activity">
    <reaction evidence="9 10">
        <text>XTP + H2O = XMP + diphosphate + H(+)</text>
        <dbReference type="Rhea" id="RHEA:28610"/>
        <dbReference type="ChEBI" id="CHEBI:15377"/>
        <dbReference type="ChEBI" id="CHEBI:15378"/>
        <dbReference type="ChEBI" id="CHEBI:33019"/>
        <dbReference type="ChEBI" id="CHEBI:57464"/>
        <dbReference type="ChEBI" id="CHEBI:61314"/>
        <dbReference type="EC" id="3.6.1.66"/>
    </reaction>
</comment>
<dbReference type="RefSeq" id="WP_072975505.1">
    <property type="nucleotide sequence ID" value="NZ_FQTY01000006.1"/>
</dbReference>
<dbReference type="GO" id="GO:0046872">
    <property type="term" value="F:metal ion binding"/>
    <property type="evidence" value="ECO:0007669"/>
    <property type="project" value="UniProtKB-KW"/>
</dbReference>
<comment type="similarity">
    <text evidence="1 10 11">Belongs to the HAM1 NTPase family.</text>
</comment>
<dbReference type="FunFam" id="3.90.950.10:FF:000001">
    <property type="entry name" value="dITP/XTP pyrophosphatase"/>
    <property type="match status" value="1"/>
</dbReference>
<feature type="binding site" evidence="10">
    <location>
        <position position="73"/>
    </location>
    <ligand>
        <name>Mg(2+)</name>
        <dbReference type="ChEBI" id="CHEBI:18420"/>
    </ligand>
</feature>
<evidence type="ECO:0000256" key="4">
    <source>
        <dbReference type="ARBA" id="ARBA00022741"/>
    </source>
</evidence>
<evidence type="ECO:0000256" key="5">
    <source>
        <dbReference type="ARBA" id="ARBA00022801"/>
    </source>
</evidence>
<evidence type="ECO:0000256" key="11">
    <source>
        <dbReference type="RuleBase" id="RU003781"/>
    </source>
</evidence>
<name>A0A1M4W7B3_9FIRM</name>
<comment type="function">
    <text evidence="10">Pyrophosphatase that catalyzes the hydrolysis of nucleoside triphosphates to their monophosphate derivatives, with a high preference for the non-canonical purine nucleotides XTP (xanthosine triphosphate), dITP (deoxyinosine triphosphate) and ITP. Seems to function as a house-cleaning enzyme that removes non-canonical purine nucleotides from the nucleotide pool, thus preventing their incorporation into DNA/RNA and avoiding chromosomal lesions.</text>
</comment>
<comment type="subunit">
    <text evidence="2 10">Homodimer.</text>
</comment>
<keyword evidence="6 10" id="KW-0460">Magnesium</keyword>
<dbReference type="CDD" id="cd00515">
    <property type="entry name" value="HAM1"/>
    <property type="match status" value="1"/>
</dbReference>
<evidence type="ECO:0000256" key="1">
    <source>
        <dbReference type="ARBA" id="ARBA00008023"/>
    </source>
</evidence>
<gene>
    <name evidence="12" type="ORF">SAMN02745784_01758</name>
</gene>
<dbReference type="AlphaFoldDB" id="A0A1M4W7B3"/>
<evidence type="ECO:0000256" key="10">
    <source>
        <dbReference type="HAMAP-Rule" id="MF_01405"/>
    </source>
</evidence>
<evidence type="ECO:0000313" key="12">
    <source>
        <dbReference type="EMBL" id="SHE76862.1"/>
    </source>
</evidence>
<organism evidence="12 13">
    <name type="scientific">Tissierella praeacuta DSM 18095</name>
    <dbReference type="NCBI Taxonomy" id="1123404"/>
    <lineage>
        <taxon>Bacteria</taxon>
        <taxon>Bacillati</taxon>
        <taxon>Bacillota</taxon>
        <taxon>Tissierellia</taxon>
        <taxon>Tissierellales</taxon>
        <taxon>Tissierellaceae</taxon>
        <taxon>Tissierella</taxon>
    </lineage>
</organism>
<keyword evidence="4 10" id="KW-0547">Nucleotide-binding</keyword>
<protein>
    <recommendedName>
        <fullName evidence="10">dITP/XTP pyrophosphatase</fullName>
        <ecNumber evidence="10">3.6.1.66</ecNumber>
    </recommendedName>
    <alternativeName>
        <fullName evidence="10">Non-canonical purine NTP pyrophosphatase</fullName>
    </alternativeName>
    <alternativeName>
        <fullName evidence="10">Non-standard purine NTP pyrophosphatase</fullName>
    </alternativeName>
    <alternativeName>
        <fullName evidence="10">Nucleoside-triphosphate diphosphatase</fullName>
    </alternativeName>
    <alternativeName>
        <fullName evidence="10">Nucleoside-triphosphate pyrophosphatase</fullName>
        <shortName evidence="10">NTPase</shortName>
    </alternativeName>
</protein>
<dbReference type="GO" id="GO:0005829">
    <property type="term" value="C:cytosol"/>
    <property type="evidence" value="ECO:0007669"/>
    <property type="project" value="TreeGrafter"/>
</dbReference>
<comment type="caution">
    <text evidence="10">Lacks conserved residue(s) required for the propagation of feature annotation.</text>
</comment>
<keyword evidence="5 10" id="KW-0378">Hydrolase</keyword>
<dbReference type="PANTHER" id="PTHR11067:SF9">
    <property type="entry name" value="INOSINE TRIPHOSPHATE PYROPHOSPHATASE"/>
    <property type="match status" value="1"/>
</dbReference>
<comment type="cofactor">
    <cofactor evidence="10">
        <name>Mg(2+)</name>
        <dbReference type="ChEBI" id="CHEBI:18420"/>
    </cofactor>
    <text evidence="10">Binds 1 Mg(2+) ion per subunit.</text>
</comment>
<feature type="binding site" evidence="10">
    <location>
        <begin position="10"/>
        <end position="15"/>
    </location>
    <ligand>
        <name>substrate</name>
    </ligand>
</feature>
<dbReference type="InterPro" id="IPR002637">
    <property type="entry name" value="RdgB/HAM1"/>
</dbReference>
<comment type="catalytic activity">
    <reaction evidence="8 10">
        <text>dITP + H2O = dIMP + diphosphate + H(+)</text>
        <dbReference type="Rhea" id="RHEA:28342"/>
        <dbReference type="ChEBI" id="CHEBI:15377"/>
        <dbReference type="ChEBI" id="CHEBI:15378"/>
        <dbReference type="ChEBI" id="CHEBI:33019"/>
        <dbReference type="ChEBI" id="CHEBI:61194"/>
        <dbReference type="ChEBI" id="CHEBI:61382"/>
        <dbReference type="EC" id="3.6.1.66"/>
    </reaction>
</comment>
<dbReference type="HAMAP" id="MF_01405">
    <property type="entry name" value="Non_canon_purine_NTPase"/>
    <property type="match status" value="1"/>
</dbReference>
<dbReference type="SUPFAM" id="SSF52972">
    <property type="entry name" value="ITPase-like"/>
    <property type="match status" value="1"/>
</dbReference>
<dbReference type="Pfam" id="PF01725">
    <property type="entry name" value="Ham1p_like"/>
    <property type="match status" value="1"/>
</dbReference>
<proteinExistence type="inferred from homology"/>
<evidence type="ECO:0000256" key="9">
    <source>
        <dbReference type="ARBA" id="ARBA00052017"/>
    </source>
</evidence>
<reference evidence="13" key="1">
    <citation type="submission" date="2016-11" db="EMBL/GenBank/DDBJ databases">
        <authorList>
            <person name="Varghese N."/>
            <person name="Submissions S."/>
        </authorList>
    </citation>
    <scope>NUCLEOTIDE SEQUENCE [LARGE SCALE GENOMIC DNA]</scope>
    <source>
        <strain evidence="13">DSM 18095</strain>
    </source>
</reference>
<feature type="binding site" evidence="10">
    <location>
        <begin position="156"/>
        <end position="159"/>
    </location>
    <ligand>
        <name>substrate</name>
    </ligand>
</feature>
<dbReference type="Proteomes" id="UP000184114">
    <property type="component" value="Unassembled WGS sequence"/>
</dbReference>
<dbReference type="GO" id="GO:0009146">
    <property type="term" value="P:purine nucleoside triphosphate catabolic process"/>
    <property type="evidence" value="ECO:0007669"/>
    <property type="project" value="UniProtKB-UniRule"/>
</dbReference>
<sequence length="203" mass="22440">MKKRKLVLSTGNQHKVEEIKNILEGLSIEVVSKKDVGLGELDVVEDGYTLEENSLKKAKALAEELDYMVLADDSGLFVDILNGEPGVYSSRYAGEEGNDVKNNNKLLHELKDISLNKRGAKFKTVIVLITENKEIIVVSGECAGKIGFELKGKNGFGYDPLFIPEGYNETFAELGEEVKNKISHRAKALENLKEALKNILEVS</sequence>
<dbReference type="InterPro" id="IPR020922">
    <property type="entry name" value="dITP/XTP_pyrophosphatase"/>
</dbReference>
<dbReference type="InterPro" id="IPR029001">
    <property type="entry name" value="ITPase-like_fam"/>
</dbReference>
<keyword evidence="13" id="KW-1185">Reference proteome</keyword>
<evidence type="ECO:0000313" key="13">
    <source>
        <dbReference type="Proteomes" id="UP000184114"/>
    </source>
</evidence>
<feature type="binding site" evidence="10">
    <location>
        <position position="179"/>
    </location>
    <ligand>
        <name>substrate</name>
    </ligand>
</feature>
<accession>A0A1M4W7B3</accession>
<dbReference type="Gene3D" id="3.90.950.10">
    <property type="match status" value="1"/>
</dbReference>
<keyword evidence="3 10" id="KW-0479">Metal-binding</keyword>
<dbReference type="EC" id="3.6.1.66" evidence="10"/>
<evidence type="ECO:0000256" key="7">
    <source>
        <dbReference type="ARBA" id="ARBA00023080"/>
    </source>
</evidence>
<dbReference type="GO" id="GO:0000166">
    <property type="term" value="F:nucleotide binding"/>
    <property type="evidence" value="ECO:0007669"/>
    <property type="project" value="UniProtKB-KW"/>
</dbReference>
<feature type="binding site" evidence="10">
    <location>
        <position position="74"/>
    </location>
    <ligand>
        <name>substrate</name>
    </ligand>
</feature>